<keyword evidence="3" id="KW-1185">Reference proteome</keyword>
<evidence type="ECO:0000313" key="2">
    <source>
        <dbReference type="EMBL" id="SCL28654.1"/>
    </source>
</evidence>
<feature type="domain" description="MrfA-like Zn-binding" evidence="1">
    <location>
        <begin position="496"/>
        <end position="598"/>
    </location>
</feature>
<dbReference type="InterPro" id="IPR047721">
    <property type="entry name" value="DrmB"/>
</dbReference>
<organism evidence="2 3">
    <name type="scientific">Micromonospora pallida</name>
    <dbReference type="NCBI Taxonomy" id="145854"/>
    <lineage>
        <taxon>Bacteria</taxon>
        <taxon>Bacillati</taxon>
        <taxon>Actinomycetota</taxon>
        <taxon>Actinomycetes</taxon>
        <taxon>Micromonosporales</taxon>
        <taxon>Micromonosporaceae</taxon>
        <taxon>Micromonospora</taxon>
    </lineage>
</organism>
<proteinExistence type="predicted"/>
<reference evidence="3" key="1">
    <citation type="submission" date="2016-06" db="EMBL/GenBank/DDBJ databases">
        <authorList>
            <person name="Varghese N."/>
            <person name="Submissions Spin"/>
        </authorList>
    </citation>
    <scope>NUCLEOTIDE SEQUENCE [LARGE SCALE GENOMIC DNA]</scope>
    <source>
        <strain evidence="3">DSM 43817</strain>
    </source>
</reference>
<dbReference type="NCBIfam" id="NF038324">
    <property type="entry name" value="DrmB_fam"/>
    <property type="match status" value="1"/>
</dbReference>
<dbReference type="AlphaFoldDB" id="A0A1C6SGL7"/>
<evidence type="ECO:0000259" key="1">
    <source>
        <dbReference type="Pfam" id="PF09369"/>
    </source>
</evidence>
<sequence length="632" mass="70392">MAGKHFRRVGSVRPSHLMFTTGVGAIVDLPNFSVLVRGLDDWNYTTVPDWEPITEPRLLAAVRRLLKDKSIKELRPAPWMDGVDQQPNGPAAKVGVPITPFPGWLRCTACDELAPVDGGVFGFENAKARKPHEARFFHTACGRKKSGRRPMAVAARFVLACTAGHLDDFPYTQYVHQGGGCPDASHPKLRMDDRGGNLGANVEIRCVPCGARRNMKEVLGGRGAEKLPRCRGRRAHLGDFEPGACTGELKLLIVGASNQWFAQTLSALAVPRTGASELQTKVEQHWEALKGMPSVDMLPYLRTVVPALREFDRWSDAQVWAAIERQRNGPPADDDEKTYPDLHTPEWEVFSAAELPPATDDFTLRRDPDGVPGELKEIYADVIHAERLREVRALVGFTRLDAPDPMDPELVQRAPLFKATQNWIPASEVRGEGIFLRLPEDLLAGWERRVTDTECMETHREAYGRFRESRYSGRVRGGFERMKNWPGERYIALHTLSHLLIRTIALECGYSSASLSERIYPGTPDDPQRAGILIYTAVPDGEGTLGGLVSLAEPDALVRLTRRALHDAMHCSSDPLCAERLPHHPEDFLHGAACHVCLFVSETTCERGNRFLDRRFVVPIDQPELALFPELP</sequence>
<dbReference type="RefSeq" id="WP_091643821.1">
    <property type="nucleotide sequence ID" value="NZ_FMHW01000002.1"/>
</dbReference>
<dbReference type="OrthoDB" id="9134227at2"/>
<dbReference type="InterPro" id="IPR018973">
    <property type="entry name" value="MZB"/>
</dbReference>
<accession>A0A1C6SGL7</accession>
<protein>
    <recommendedName>
        <fullName evidence="1">MrfA-like Zn-binding domain-containing protein</fullName>
    </recommendedName>
</protein>
<dbReference type="Proteomes" id="UP000198959">
    <property type="component" value="Unassembled WGS sequence"/>
</dbReference>
<gene>
    <name evidence="2" type="ORF">GA0074692_2581</name>
</gene>
<dbReference type="EMBL" id="FMHW01000002">
    <property type="protein sequence ID" value="SCL28654.1"/>
    <property type="molecule type" value="Genomic_DNA"/>
</dbReference>
<dbReference type="Pfam" id="PF09369">
    <property type="entry name" value="MZB"/>
    <property type="match status" value="1"/>
</dbReference>
<name>A0A1C6SGL7_9ACTN</name>
<evidence type="ECO:0000313" key="3">
    <source>
        <dbReference type="Proteomes" id="UP000198959"/>
    </source>
</evidence>
<dbReference type="STRING" id="145854.GA0074692_2581"/>